<comment type="subcellular location">
    <subcellularLocation>
        <location evidence="1">Membrane</location>
        <topology evidence="1">Multi-pass membrane protein</topology>
    </subcellularLocation>
</comment>
<sequence length="122" mass="13583">MGSFRCCGSTNFLSWTTSSYSLNQTETNFRSDSGVRLTFTVPKSCCIEPASQDCQDHRHMKSDTTANKYIYTKGCVQKLQASNIPYGTYALCASSTIALLQIVGLIVSFLLFRMFDYLDALS</sequence>
<dbReference type="Gene3D" id="1.10.1450.10">
    <property type="entry name" value="Tetraspanin"/>
    <property type="match status" value="1"/>
</dbReference>
<dbReference type="Pfam" id="PF00335">
    <property type="entry name" value="Tetraspanin"/>
    <property type="match status" value="1"/>
</dbReference>
<dbReference type="InterPro" id="IPR008952">
    <property type="entry name" value="Tetraspanin_EC2_sf"/>
</dbReference>
<accession>A0A164L9Y5</accession>
<evidence type="ECO:0000256" key="1">
    <source>
        <dbReference type="ARBA" id="ARBA00004141"/>
    </source>
</evidence>
<gene>
    <name evidence="6" type="ORF">APZ42_033275</name>
</gene>
<dbReference type="OrthoDB" id="40953at2759"/>
<evidence type="ECO:0000256" key="4">
    <source>
        <dbReference type="ARBA" id="ARBA00023136"/>
    </source>
</evidence>
<feature type="transmembrane region" description="Helical" evidence="5">
    <location>
        <begin position="88"/>
        <end position="112"/>
    </location>
</feature>
<name>A0A164L9Y5_9CRUS</name>
<keyword evidence="3 5" id="KW-1133">Transmembrane helix</keyword>
<keyword evidence="2 5" id="KW-0812">Transmembrane</keyword>
<dbReference type="GO" id="GO:0016020">
    <property type="term" value="C:membrane"/>
    <property type="evidence" value="ECO:0007669"/>
    <property type="project" value="UniProtKB-SubCell"/>
</dbReference>
<comment type="caution">
    <text evidence="6">The sequence shown here is derived from an EMBL/GenBank/DDBJ whole genome shotgun (WGS) entry which is preliminary data.</text>
</comment>
<keyword evidence="4 5" id="KW-0472">Membrane</keyword>
<reference evidence="6 7" key="1">
    <citation type="submission" date="2016-03" db="EMBL/GenBank/DDBJ databases">
        <title>EvidentialGene: Evidence-directed Construction of Genes on Genomes.</title>
        <authorList>
            <person name="Gilbert D.G."/>
            <person name="Choi J.-H."/>
            <person name="Mockaitis K."/>
            <person name="Colbourne J."/>
            <person name="Pfrender M."/>
        </authorList>
    </citation>
    <scope>NUCLEOTIDE SEQUENCE [LARGE SCALE GENOMIC DNA]</scope>
    <source>
        <strain evidence="6 7">Xinb3</strain>
        <tissue evidence="6">Complete organism</tissue>
    </source>
</reference>
<dbReference type="Proteomes" id="UP000076858">
    <property type="component" value="Unassembled WGS sequence"/>
</dbReference>
<dbReference type="SUPFAM" id="SSF48652">
    <property type="entry name" value="Tetraspanin"/>
    <property type="match status" value="1"/>
</dbReference>
<evidence type="ECO:0000313" key="6">
    <source>
        <dbReference type="EMBL" id="KZS03925.1"/>
    </source>
</evidence>
<keyword evidence="7" id="KW-1185">Reference proteome</keyword>
<organism evidence="6 7">
    <name type="scientific">Daphnia magna</name>
    <dbReference type="NCBI Taxonomy" id="35525"/>
    <lineage>
        <taxon>Eukaryota</taxon>
        <taxon>Metazoa</taxon>
        <taxon>Ecdysozoa</taxon>
        <taxon>Arthropoda</taxon>
        <taxon>Crustacea</taxon>
        <taxon>Branchiopoda</taxon>
        <taxon>Diplostraca</taxon>
        <taxon>Cladocera</taxon>
        <taxon>Anomopoda</taxon>
        <taxon>Daphniidae</taxon>
        <taxon>Daphnia</taxon>
    </lineage>
</organism>
<protein>
    <submittedName>
        <fullName evidence="6">Tetraspanin</fullName>
    </submittedName>
</protein>
<dbReference type="EMBL" id="LRGB01003163">
    <property type="protein sequence ID" value="KZS03925.1"/>
    <property type="molecule type" value="Genomic_DNA"/>
</dbReference>
<evidence type="ECO:0000256" key="2">
    <source>
        <dbReference type="ARBA" id="ARBA00022692"/>
    </source>
</evidence>
<dbReference type="AlphaFoldDB" id="A0A164L9Y5"/>
<evidence type="ECO:0000256" key="3">
    <source>
        <dbReference type="ARBA" id="ARBA00022989"/>
    </source>
</evidence>
<evidence type="ECO:0000256" key="5">
    <source>
        <dbReference type="SAM" id="Phobius"/>
    </source>
</evidence>
<evidence type="ECO:0000313" key="7">
    <source>
        <dbReference type="Proteomes" id="UP000076858"/>
    </source>
</evidence>
<proteinExistence type="predicted"/>
<dbReference type="InterPro" id="IPR018499">
    <property type="entry name" value="Tetraspanin/Peripherin"/>
</dbReference>